<evidence type="ECO:0008006" key="9">
    <source>
        <dbReference type="Google" id="ProtNLM"/>
    </source>
</evidence>
<dbReference type="Pfam" id="PF07724">
    <property type="entry name" value="AAA_2"/>
    <property type="match status" value="1"/>
</dbReference>
<dbReference type="Pfam" id="PF10431">
    <property type="entry name" value="ClpB_D2-small"/>
    <property type="match status" value="1"/>
</dbReference>
<feature type="transmembrane region" description="Helical" evidence="4">
    <location>
        <begin position="124"/>
        <end position="141"/>
    </location>
</feature>
<dbReference type="Pfam" id="PF17871">
    <property type="entry name" value="AAA_lid_9"/>
    <property type="match status" value="1"/>
</dbReference>
<dbReference type="InterPro" id="IPR019489">
    <property type="entry name" value="Clp_ATPase_C"/>
</dbReference>
<dbReference type="AlphaFoldDB" id="A0A2M8KCY0"/>
<dbReference type="InterPro" id="IPR001270">
    <property type="entry name" value="ClpA/B"/>
</dbReference>
<gene>
    <name evidence="7" type="ORF">COU82_00405</name>
</gene>
<dbReference type="SUPFAM" id="SSF52540">
    <property type="entry name" value="P-loop containing nucleoside triphosphate hydrolases"/>
    <property type="match status" value="2"/>
</dbReference>
<keyword evidence="4" id="KW-0472">Membrane</keyword>
<dbReference type="Gene3D" id="1.10.8.60">
    <property type="match status" value="2"/>
</dbReference>
<dbReference type="InterPro" id="IPR041546">
    <property type="entry name" value="ClpA/ClpB_AAA_lid"/>
</dbReference>
<dbReference type="PANTHER" id="PTHR11638:SF175">
    <property type="entry name" value="ATP-DEPENDENT CLP PROTEASE, ATP-BINDING SUBUNIT CLPC"/>
    <property type="match status" value="1"/>
</dbReference>
<dbReference type="GO" id="GO:0016887">
    <property type="term" value="F:ATP hydrolysis activity"/>
    <property type="evidence" value="ECO:0007669"/>
    <property type="project" value="InterPro"/>
</dbReference>
<dbReference type="GO" id="GO:0005524">
    <property type="term" value="F:ATP binding"/>
    <property type="evidence" value="ECO:0007669"/>
    <property type="project" value="UniProtKB-KW"/>
</dbReference>
<evidence type="ECO:0000256" key="4">
    <source>
        <dbReference type="SAM" id="Phobius"/>
    </source>
</evidence>
<dbReference type="CDD" id="cd00009">
    <property type="entry name" value="AAA"/>
    <property type="match status" value="1"/>
</dbReference>
<keyword evidence="4" id="KW-0812">Transmembrane</keyword>
<dbReference type="PRINTS" id="PR00300">
    <property type="entry name" value="CLPPROTEASEA"/>
</dbReference>
<organism evidence="7 8">
    <name type="scientific">Candidatus Portnoybacteria bacterium CG10_big_fil_rev_8_21_14_0_10_38_18</name>
    <dbReference type="NCBI Taxonomy" id="1974813"/>
    <lineage>
        <taxon>Bacteria</taxon>
        <taxon>Candidatus Portnoyibacteriota</taxon>
    </lineage>
</organism>
<evidence type="ECO:0000313" key="7">
    <source>
        <dbReference type="EMBL" id="PJE57765.1"/>
    </source>
</evidence>
<evidence type="ECO:0000256" key="1">
    <source>
        <dbReference type="ARBA" id="ARBA00022741"/>
    </source>
</evidence>
<dbReference type="InterPro" id="IPR036628">
    <property type="entry name" value="Clp_N_dom_sf"/>
</dbReference>
<protein>
    <recommendedName>
        <fullName evidence="9">Clp R domain-containing protein</fullName>
    </recommendedName>
</protein>
<feature type="transmembrane region" description="Helical" evidence="4">
    <location>
        <begin position="27"/>
        <end position="44"/>
    </location>
</feature>
<dbReference type="Pfam" id="PF00004">
    <property type="entry name" value="AAA"/>
    <property type="match status" value="1"/>
</dbReference>
<evidence type="ECO:0000313" key="8">
    <source>
        <dbReference type="Proteomes" id="UP000231648"/>
    </source>
</evidence>
<evidence type="ECO:0000259" key="5">
    <source>
        <dbReference type="SMART" id="SM00382"/>
    </source>
</evidence>
<keyword evidence="2" id="KW-0067">ATP-binding</keyword>
<evidence type="ECO:0000256" key="3">
    <source>
        <dbReference type="ARBA" id="ARBA00023186"/>
    </source>
</evidence>
<dbReference type="InterPro" id="IPR003593">
    <property type="entry name" value="AAA+_ATPase"/>
</dbReference>
<dbReference type="PANTHER" id="PTHR11638">
    <property type="entry name" value="ATP-DEPENDENT CLP PROTEASE"/>
    <property type="match status" value="1"/>
</dbReference>
<dbReference type="Gene3D" id="3.40.50.300">
    <property type="entry name" value="P-loop containing nucleotide triphosphate hydrolases"/>
    <property type="match status" value="2"/>
</dbReference>
<reference evidence="8" key="1">
    <citation type="submission" date="2017-09" db="EMBL/GenBank/DDBJ databases">
        <title>Depth-based differentiation of microbial function through sediment-hosted aquifers and enrichment of novel symbionts in the deep terrestrial subsurface.</title>
        <authorList>
            <person name="Probst A.J."/>
            <person name="Ladd B."/>
            <person name="Jarett J.K."/>
            <person name="Geller-Mcgrath D.E."/>
            <person name="Sieber C.M.K."/>
            <person name="Emerson J.B."/>
            <person name="Anantharaman K."/>
            <person name="Thomas B.C."/>
            <person name="Malmstrom R."/>
            <person name="Stieglmeier M."/>
            <person name="Klingl A."/>
            <person name="Woyke T."/>
            <person name="Ryan C.M."/>
            <person name="Banfield J.F."/>
        </authorList>
    </citation>
    <scope>NUCLEOTIDE SEQUENCE [LARGE SCALE GENOMIC DNA]</scope>
</reference>
<keyword evidence="3" id="KW-0143">Chaperone</keyword>
<comment type="caution">
    <text evidence="7">The sequence shown here is derived from an EMBL/GenBank/DDBJ whole genome shotgun (WGS) entry which is preliminary data.</text>
</comment>
<dbReference type="InterPro" id="IPR003959">
    <property type="entry name" value="ATPase_AAA_core"/>
</dbReference>
<dbReference type="SMART" id="SM00382">
    <property type="entry name" value="AAA"/>
    <property type="match status" value="2"/>
</dbReference>
<keyword evidence="4" id="KW-1133">Transmembrane helix</keyword>
<dbReference type="SUPFAM" id="SSF81923">
    <property type="entry name" value="Double Clp-N motif"/>
    <property type="match status" value="1"/>
</dbReference>
<dbReference type="CDD" id="cd19499">
    <property type="entry name" value="RecA-like_ClpB_Hsp104-like"/>
    <property type="match status" value="1"/>
</dbReference>
<dbReference type="GO" id="GO:0034605">
    <property type="term" value="P:cellular response to heat"/>
    <property type="evidence" value="ECO:0007669"/>
    <property type="project" value="TreeGrafter"/>
</dbReference>
<evidence type="ECO:0000256" key="2">
    <source>
        <dbReference type="ARBA" id="ARBA00022840"/>
    </source>
</evidence>
<dbReference type="InterPro" id="IPR027417">
    <property type="entry name" value="P-loop_NTPase"/>
</dbReference>
<dbReference type="GO" id="GO:0005737">
    <property type="term" value="C:cytoplasm"/>
    <property type="evidence" value="ECO:0007669"/>
    <property type="project" value="TreeGrafter"/>
</dbReference>
<name>A0A2M8KCY0_9BACT</name>
<dbReference type="Gene3D" id="1.10.1780.10">
    <property type="entry name" value="Clp, N-terminal domain"/>
    <property type="match status" value="1"/>
</dbReference>
<dbReference type="InterPro" id="IPR050130">
    <property type="entry name" value="ClpA_ClpB"/>
</dbReference>
<feature type="transmembrane region" description="Helical" evidence="4">
    <location>
        <begin position="56"/>
        <end position="77"/>
    </location>
</feature>
<feature type="domain" description="AAA+ ATPase" evidence="5">
    <location>
        <begin position="313"/>
        <end position="468"/>
    </location>
</feature>
<sequence>MFDLRRKNLIYKAVDLEKTFPPKIIKGLNALFIVVAMFLLLTFLKPGILGLSGQQIFAFFLLCFCFFISGVIYLTFLDSLRENFLLKSSLAERISGEVSIKSLNLAEHLDFRVARAVTRAAKFCQSRGVVLNVFAIIFYLWQDSRGELIFEKLGLEKDLFKEQLKSQIEKLKQDDSKNNQEFTLVFEKAALLAINNFHRHIEIRDFLVAAAEESHGLKEILDVADINLDDVNHVTAWEDSLEYSLKRMKQFWRLENLMKKRGLGKQWAAGYTVNLDRYSVEVTDIIRKQGLSINLIGHQKEIYAIERILARSGANNVLLVGRSGSGRSTVAYAFAKKVTEGRSFANLNDKRVLELDMQAVLAGLDTPGEILARLKIIFSEAVSAGNVILIIDEIHNYLGSEKGPAAVDITPIILPYLSSSNFQVIGITTYEGWHKYVETNASVKNLFVKVEVTEATVGQAIFILEDMLPGFEKKYGILVSYRILRDIVELTDHYIQDAPFPEKAIDILTEALVYTVSKGGKKVLAEDVAKIISERVEVPVGVIEEGEREKLLALEQRIHQRVINQDEAVKAISEAMRRARVGVKGGKRPIGSFLFLGPTGVGKTETSKALAEAYYGSDEKMIRFDMSEYQEISSINRLIGSAEMGEPGLFTKAVSDDPFSLVLLDEIEKSHPNILNLFLQVFDEGWLTDALGRRVGLTDCIIIGTSNAGAELIREKVKQGKSLDSFKEELMDYLLKNGIFNPEFLNRFDAVVVFRPLTHEHLVKIAVLMMNDLSKRLMEGMGIRLVVNPDLIEKIVELGYQPEFGARPMRRVIQDEIESRIARIILEKNLKRGDFVEIKANEIG</sequence>
<evidence type="ECO:0000259" key="6">
    <source>
        <dbReference type="SMART" id="SM01086"/>
    </source>
</evidence>
<keyword evidence="1" id="KW-0547">Nucleotide-binding</keyword>
<feature type="domain" description="AAA+ ATPase" evidence="5">
    <location>
        <begin position="589"/>
        <end position="723"/>
    </location>
</feature>
<feature type="domain" description="Clp ATPase C-terminal" evidence="6">
    <location>
        <begin position="757"/>
        <end position="843"/>
    </location>
</feature>
<proteinExistence type="predicted"/>
<accession>A0A2M8KCY0</accession>
<dbReference type="Proteomes" id="UP000231648">
    <property type="component" value="Unassembled WGS sequence"/>
</dbReference>
<dbReference type="SMART" id="SM01086">
    <property type="entry name" value="ClpB_D2-small"/>
    <property type="match status" value="1"/>
</dbReference>
<dbReference type="EMBL" id="PFDX01000003">
    <property type="protein sequence ID" value="PJE57765.1"/>
    <property type="molecule type" value="Genomic_DNA"/>
</dbReference>